<evidence type="ECO:0000313" key="3">
    <source>
        <dbReference type="Proteomes" id="UP000501076"/>
    </source>
</evidence>
<evidence type="ECO:0000256" key="1">
    <source>
        <dbReference type="SAM" id="Phobius"/>
    </source>
</evidence>
<dbReference type="AlphaFoldDB" id="A0A6M6E5H8"/>
<gene>
    <name evidence="2" type="ORF">FDZ14_32470</name>
</gene>
<protein>
    <submittedName>
        <fullName evidence="2">Uncharacterized protein</fullName>
    </submittedName>
</protein>
<accession>A0A6M6E5H8</accession>
<name>A0A6M6E5H8_PRIMG</name>
<geneLocation type="plasmid" evidence="3">
    <name>pfdu301a</name>
</geneLocation>
<keyword evidence="1" id="KW-0472">Membrane</keyword>
<evidence type="ECO:0000313" key="2">
    <source>
        <dbReference type="EMBL" id="QJX80806.1"/>
    </source>
</evidence>
<feature type="transmembrane region" description="Helical" evidence="1">
    <location>
        <begin position="65"/>
        <end position="85"/>
    </location>
</feature>
<feature type="transmembrane region" description="Helical" evidence="1">
    <location>
        <begin position="36"/>
        <end position="59"/>
    </location>
</feature>
<reference evidence="2 3" key="1">
    <citation type="submission" date="2019-10" db="EMBL/GenBank/DDBJ databases">
        <title>Complete genome sequences for adaption low water activity.</title>
        <authorList>
            <person name="Zhao L."/>
            <person name="Zhong J."/>
        </authorList>
    </citation>
    <scope>NUCLEOTIDE SEQUENCE [LARGE SCALE GENOMIC DNA]</scope>
    <source>
        <strain evidence="2 3">FDU301</strain>
        <plasmid evidence="3">pfdu301a</plasmid>
    </source>
</reference>
<organism evidence="2 3">
    <name type="scientific">Priestia megaterium</name>
    <name type="common">Bacillus megaterium</name>
    <dbReference type="NCBI Taxonomy" id="1404"/>
    <lineage>
        <taxon>Bacteria</taxon>
        <taxon>Bacillati</taxon>
        <taxon>Bacillota</taxon>
        <taxon>Bacilli</taxon>
        <taxon>Bacillales</taxon>
        <taxon>Bacillaceae</taxon>
        <taxon>Priestia</taxon>
    </lineage>
</organism>
<feature type="transmembrane region" description="Helical" evidence="1">
    <location>
        <begin position="105"/>
        <end position="122"/>
    </location>
</feature>
<keyword evidence="1" id="KW-0812">Transmembrane</keyword>
<sequence length="126" mass="15086">MIKLELPKRKKLIKMEKESTINRVREKDVLSKKDRIFINFNVFTTILFILMCIVGVPLATTHPTIAVIMKICIMLYLIAAAVLLIWIKDYFYKADFKQWKLHKRIAIWVWIMFLMSLLVYLFKLTF</sequence>
<proteinExistence type="predicted"/>
<dbReference type="EMBL" id="CP045273">
    <property type="protein sequence ID" value="QJX80806.1"/>
    <property type="molecule type" value="Genomic_DNA"/>
</dbReference>
<keyword evidence="2" id="KW-0614">Plasmid</keyword>
<dbReference type="Proteomes" id="UP000501076">
    <property type="component" value="Plasmid pFDU301A"/>
</dbReference>
<keyword evidence="1" id="KW-1133">Transmembrane helix</keyword>
<dbReference type="RefSeq" id="WP_171778805.1">
    <property type="nucleotide sequence ID" value="NZ_CP045273.1"/>
</dbReference>